<dbReference type="PRINTS" id="PR01217">
    <property type="entry name" value="PRICHEXTENSN"/>
</dbReference>
<organism evidence="2 3">
    <name type="scientific">Rotaria magnacalcarata</name>
    <dbReference type="NCBI Taxonomy" id="392030"/>
    <lineage>
        <taxon>Eukaryota</taxon>
        <taxon>Metazoa</taxon>
        <taxon>Spiralia</taxon>
        <taxon>Gnathifera</taxon>
        <taxon>Rotifera</taxon>
        <taxon>Eurotatoria</taxon>
        <taxon>Bdelloidea</taxon>
        <taxon>Philodinida</taxon>
        <taxon>Philodinidae</taxon>
        <taxon>Rotaria</taxon>
    </lineage>
</organism>
<dbReference type="Proteomes" id="UP000663834">
    <property type="component" value="Unassembled WGS sequence"/>
</dbReference>
<name>A0A816AP05_9BILA</name>
<evidence type="ECO:0000313" key="2">
    <source>
        <dbReference type="EMBL" id="CAF1600065.1"/>
    </source>
</evidence>
<reference evidence="2" key="1">
    <citation type="submission" date="2021-02" db="EMBL/GenBank/DDBJ databases">
        <authorList>
            <person name="Nowell W R."/>
        </authorList>
    </citation>
    <scope>NUCLEOTIDE SEQUENCE</scope>
</reference>
<accession>A0A816AP05</accession>
<dbReference type="AlphaFoldDB" id="A0A816AP05"/>
<protein>
    <submittedName>
        <fullName evidence="2">Uncharacterized protein</fullName>
    </submittedName>
</protein>
<evidence type="ECO:0000313" key="3">
    <source>
        <dbReference type="Proteomes" id="UP000663834"/>
    </source>
</evidence>
<proteinExistence type="predicted"/>
<dbReference type="OrthoDB" id="10386043at2759"/>
<sequence length="287" mass="32498">MVDCRDCFGTLQEPTDPVYNETHPKCSRAELDEAGYEPTICPDPNYPTDENGYYKDPYPERQRAPPAPECQTGIIDRKVKFIFLKPPSPEPSGLLTVIEKRPRQPSPPPRKQIWCPSRPPLKPPSIIIRTPPPKPPPPLEPRTCEVTVPPLPPPPQSVEKHSCAYPTPPPDIIVEQWLPYGPRPPRPIKVIRAPCPPPAEPLHNICIIHDAPEARIEHSIEESETKPGDPIQYVGRYGSTLLDRESLRKELFALLRNTRADENFLRRIEDVIQRRTDPSMPKSAGKF</sequence>
<comment type="caution">
    <text evidence="2">The sequence shown here is derived from an EMBL/GenBank/DDBJ whole genome shotgun (WGS) entry which is preliminary data.</text>
</comment>
<evidence type="ECO:0000256" key="1">
    <source>
        <dbReference type="SAM" id="MobiDB-lite"/>
    </source>
</evidence>
<gene>
    <name evidence="2" type="ORF">KQP761_LOCUS22165</name>
</gene>
<feature type="region of interest" description="Disordered" evidence="1">
    <location>
        <begin position="92"/>
        <end position="118"/>
    </location>
</feature>
<dbReference type="EMBL" id="CAJNOW010011642">
    <property type="protein sequence ID" value="CAF1600065.1"/>
    <property type="molecule type" value="Genomic_DNA"/>
</dbReference>